<protein>
    <submittedName>
        <fullName evidence="2">Uncharacterized protein</fullName>
    </submittedName>
</protein>
<feature type="region of interest" description="Disordered" evidence="1">
    <location>
        <begin position="1"/>
        <end position="21"/>
    </location>
</feature>
<evidence type="ECO:0000256" key="1">
    <source>
        <dbReference type="SAM" id="MobiDB-lite"/>
    </source>
</evidence>
<name>A0A501PC26_9PROT</name>
<accession>A0A501PC26</accession>
<dbReference type="Gene3D" id="2.30.40.10">
    <property type="entry name" value="Urease, subunit C, domain 1"/>
    <property type="match status" value="1"/>
</dbReference>
<evidence type="ECO:0000313" key="3">
    <source>
        <dbReference type="Proteomes" id="UP000319148"/>
    </source>
</evidence>
<comment type="caution">
    <text evidence="2">The sequence shown here is derived from an EMBL/GenBank/DDBJ whole genome shotgun (WGS) entry which is preliminary data.</text>
</comment>
<organism evidence="2 3">
    <name type="scientific">Emcibacter nanhaiensis</name>
    <dbReference type="NCBI Taxonomy" id="1505037"/>
    <lineage>
        <taxon>Bacteria</taxon>
        <taxon>Pseudomonadati</taxon>
        <taxon>Pseudomonadota</taxon>
        <taxon>Alphaproteobacteria</taxon>
        <taxon>Emcibacterales</taxon>
        <taxon>Emcibacteraceae</taxon>
        <taxon>Emcibacter</taxon>
    </lineage>
</organism>
<evidence type="ECO:0000313" key="2">
    <source>
        <dbReference type="EMBL" id="TPD57933.1"/>
    </source>
</evidence>
<dbReference type="Gene3D" id="3.20.20.140">
    <property type="entry name" value="Metal-dependent hydrolases"/>
    <property type="match status" value="1"/>
</dbReference>
<dbReference type="AlphaFoldDB" id="A0A501PC26"/>
<dbReference type="OrthoDB" id="9815027at2"/>
<keyword evidence="3" id="KW-1185">Reference proteome</keyword>
<dbReference type="RefSeq" id="WP_139942249.1">
    <property type="nucleotide sequence ID" value="NZ_JBHSYP010000005.1"/>
</dbReference>
<dbReference type="GO" id="GO:0016810">
    <property type="term" value="F:hydrolase activity, acting on carbon-nitrogen (but not peptide) bonds"/>
    <property type="evidence" value="ECO:0007669"/>
    <property type="project" value="InterPro"/>
</dbReference>
<dbReference type="EMBL" id="VFIY01000018">
    <property type="protein sequence ID" value="TPD57933.1"/>
    <property type="molecule type" value="Genomic_DNA"/>
</dbReference>
<reference evidence="3" key="1">
    <citation type="submission" date="2019-06" db="EMBL/GenBank/DDBJ databases">
        <title>The complete genome of Emcibacter congregatus ZYLT.</title>
        <authorList>
            <person name="Zhao Z."/>
        </authorList>
    </citation>
    <scope>NUCLEOTIDE SEQUENCE [LARGE SCALE GENOMIC DNA]</scope>
    <source>
        <strain evidence="3">MCCC 1A06723</strain>
    </source>
</reference>
<dbReference type="Proteomes" id="UP000319148">
    <property type="component" value="Unassembled WGS sequence"/>
</dbReference>
<gene>
    <name evidence="2" type="ORF">FIV46_17725</name>
</gene>
<proteinExistence type="predicted"/>
<sequence>MLDGTELPQDTWPLPEKAWSQPRSAGTFSKFLCEYLQEKKAVALLEVIERASYGPARILEDKIPQLRKKSRLQSDTDADVVIFDPETITDNATYSDPAQPFSGFE</sequence>
<dbReference type="InterPro" id="IPR011059">
    <property type="entry name" value="Metal-dep_hydrolase_composite"/>
</dbReference>